<accession>D5C2T3</accession>
<protein>
    <submittedName>
        <fullName evidence="1">Uncharacterized protein</fullName>
    </submittedName>
</protein>
<dbReference type="STRING" id="472759.Nhal_3738"/>
<evidence type="ECO:0000313" key="2">
    <source>
        <dbReference type="Proteomes" id="UP000001844"/>
    </source>
</evidence>
<reference evidence="2" key="1">
    <citation type="submission" date="2010-04" db="EMBL/GenBank/DDBJ databases">
        <title>Complete genome sequence of Nitrosococcus halophilus Nc4, a salt-adapted, aerobic obligate ammonia-oxidizing sulfur purple bacterium.</title>
        <authorList>
            <consortium name="US DOE Joint Genome Institute"/>
            <person name="Campbell M.A."/>
            <person name="Malfatti S.A."/>
            <person name="Chain P.S.G."/>
            <person name="Heidelberg J.F."/>
            <person name="Ward B.B."/>
            <person name="Klotz M.G."/>
        </authorList>
    </citation>
    <scope>NUCLEOTIDE SEQUENCE [LARGE SCALE GENOMIC DNA]</scope>
    <source>
        <strain evidence="2">Nc4</strain>
    </source>
</reference>
<dbReference type="AlphaFoldDB" id="D5C2T3"/>
<dbReference type="HOGENOM" id="CLU_3330665_0_0_6"/>
<keyword evidence="2" id="KW-1185">Reference proteome</keyword>
<evidence type="ECO:0000313" key="1">
    <source>
        <dbReference type="EMBL" id="ADE16758.1"/>
    </source>
</evidence>
<dbReference type="Proteomes" id="UP000001844">
    <property type="component" value="Chromosome"/>
</dbReference>
<dbReference type="KEGG" id="nhl:Nhal_3738"/>
<dbReference type="EMBL" id="CP001798">
    <property type="protein sequence ID" value="ADE16758.1"/>
    <property type="molecule type" value="Genomic_DNA"/>
</dbReference>
<proteinExistence type="predicted"/>
<name>D5C2T3_NITHN</name>
<organism evidence="1 2">
    <name type="scientific">Nitrosococcus halophilus (strain Nc4)</name>
    <dbReference type="NCBI Taxonomy" id="472759"/>
    <lineage>
        <taxon>Bacteria</taxon>
        <taxon>Pseudomonadati</taxon>
        <taxon>Pseudomonadota</taxon>
        <taxon>Gammaproteobacteria</taxon>
        <taxon>Chromatiales</taxon>
        <taxon>Chromatiaceae</taxon>
        <taxon>Nitrosococcus</taxon>
    </lineage>
</organism>
<gene>
    <name evidence="1" type="ordered locus">Nhal_3738</name>
</gene>
<sequence length="38" mass="3850">MADAANLLALGKAATQLKGREVAIILVGSGHLGYEIIA</sequence>